<feature type="domain" description="VOC" evidence="1">
    <location>
        <begin position="4"/>
        <end position="130"/>
    </location>
</feature>
<evidence type="ECO:0000313" key="3">
    <source>
        <dbReference type="Proteomes" id="UP001519887"/>
    </source>
</evidence>
<dbReference type="EMBL" id="JAHZIK010000520">
    <property type="protein sequence ID" value="MBW7456198.1"/>
    <property type="molecule type" value="Genomic_DNA"/>
</dbReference>
<dbReference type="Proteomes" id="UP001519887">
    <property type="component" value="Unassembled WGS sequence"/>
</dbReference>
<protein>
    <submittedName>
        <fullName evidence="2">VOC family protein</fullName>
    </submittedName>
</protein>
<evidence type="ECO:0000259" key="1">
    <source>
        <dbReference type="PROSITE" id="PS51819"/>
    </source>
</evidence>
<dbReference type="SUPFAM" id="SSF54593">
    <property type="entry name" value="Glyoxalase/Bleomycin resistance protein/Dihydroxybiphenyl dioxygenase"/>
    <property type="match status" value="1"/>
</dbReference>
<name>A0ABS7C5K5_9BACL</name>
<dbReference type="Pfam" id="PF22677">
    <property type="entry name" value="Ble-like_N"/>
    <property type="match status" value="1"/>
</dbReference>
<dbReference type="PANTHER" id="PTHR36503">
    <property type="entry name" value="BLR2520 PROTEIN"/>
    <property type="match status" value="1"/>
</dbReference>
<dbReference type="InterPro" id="IPR029068">
    <property type="entry name" value="Glyas_Bleomycin-R_OHBP_Dase"/>
</dbReference>
<dbReference type="Gene3D" id="3.10.180.10">
    <property type="entry name" value="2,3-Dihydroxybiphenyl 1,2-Dioxygenase, domain 1"/>
    <property type="match status" value="1"/>
</dbReference>
<organism evidence="2 3">
    <name type="scientific">Paenibacillus sepulcri</name>
    <dbReference type="NCBI Taxonomy" id="359917"/>
    <lineage>
        <taxon>Bacteria</taxon>
        <taxon>Bacillati</taxon>
        <taxon>Bacillota</taxon>
        <taxon>Bacilli</taxon>
        <taxon>Bacillales</taxon>
        <taxon>Paenibacillaceae</taxon>
        <taxon>Paenibacillus</taxon>
    </lineage>
</organism>
<gene>
    <name evidence="2" type="ORF">K0U00_19385</name>
</gene>
<accession>A0ABS7C5K5</accession>
<dbReference type="PANTHER" id="PTHR36503:SF2">
    <property type="entry name" value="BLR2408 PROTEIN"/>
    <property type="match status" value="1"/>
</dbReference>
<evidence type="ECO:0000313" key="2">
    <source>
        <dbReference type="EMBL" id="MBW7456198.1"/>
    </source>
</evidence>
<comment type="caution">
    <text evidence="2">The sequence shown here is derived from an EMBL/GenBank/DDBJ whole genome shotgun (WGS) entry which is preliminary data.</text>
</comment>
<reference evidence="2 3" key="1">
    <citation type="submission" date="2021-07" db="EMBL/GenBank/DDBJ databases">
        <title>Paenibacillus radiodurans sp. nov., isolated from the southeastern edge of Tengger Desert.</title>
        <authorList>
            <person name="Zhang G."/>
        </authorList>
    </citation>
    <scope>NUCLEOTIDE SEQUENCE [LARGE SCALE GENOMIC DNA]</scope>
    <source>
        <strain evidence="2 3">CCM 7311</strain>
    </source>
</reference>
<dbReference type="CDD" id="cd09012">
    <property type="entry name" value="VOC_like"/>
    <property type="match status" value="1"/>
</dbReference>
<proteinExistence type="predicted"/>
<dbReference type="InterPro" id="IPR053863">
    <property type="entry name" value="Glyoxy/Ble-like_N"/>
</dbReference>
<keyword evidence="3" id="KW-1185">Reference proteome</keyword>
<dbReference type="InterPro" id="IPR037523">
    <property type="entry name" value="VOC_core"/>
</dbReference>
<dbReference type="PROSITE" id="PS51819">
    <property type="entry name" value="VOC"/>
    <property type="match status" value="1"/>
</dbReference>
<sequence length="140" mass="15584">MAVTADKIFVNLPVKDLNKSVDFFSTIGFEFNPQFTDENATCMIVSENIFVMLLVESFYKTFTTKEIADTAKSTEVIVALSAASKDKVDEIVNRALAAGGTPSNDPVDLGFMYQWSFQDLDGHLWEFVHMDENAVNPEQG</sequence>
<dbReference type="RefSeq" id="WP_210039339.1">
    <property type="nucleotide sequence ID" value="NZ_JBHLVU010000005.1"/>
</dbReference>